<comment type="caution">
    <text evidence="2">The sequence shown here is derived from an EMBL/GenBank/DDBJ whole genome shotgun (WGS) entry which is preliminary data.</text>
</comment>
<protein>
    <submittedName>
        <fullName evidence="2">37S ribosomal protein S35, mitochondrial</fullName>
    </submittedName>
</protein>
<keyword evidence="2" id="KW-0687">Ribonucleoprotein</keyword>
<evidence type="ECO:0000256" key="1">
    <source>
        <dbReference type="SAM" id="MobiDB-lite"/>
    </source>
</evidence>
<dbReference type="PANTHER" id="PTHR28158">
    <property type="entry name" value="37S RIBOSOMAL PROTEIN S35, MITOCHONDRIAL"/>
    <property type="match status" value="1"/>
</dbReference>
<organism evidence="2 3">
    <name type="scientific">Wickerhamomyces ciferrii (strain ATCC 14091 / BCRC 22168 / CBS 111 / JCM 3599 / NBRC 0793 / NRRL Y-1031 F-60-10)</name>
    <name type="common">Yeast</name>
    <name type="synonym">Pichia ciferrii</name>
    <dbReference type="NCBI Taxonomy" id="1206466"/>
    <lineage>
        <taxon>Eukaryota</taxon>
        <taxon>Fungi</taxon>
        <taxon>Dikarya</taxon>
        <taxon>Ascomycota</taxon>
        <taxon>Saccharomycotina</taxon>
        <taxon>Saccharomycetes</taxon>
        <taxon>Phaffomycetales</taxon>
        <taxon>Wickerhamomycetaceae</taxon>
        <taxon>Wickerhamomyces</taxon>
    </lineage>
</organism>
<dbReference type="FunCoup" id="K0KBD2">
    <property type="interactions" value="139"/>
</dbReference>
<dbReference type="AlphaFoldDB" id="K0KBD2"/>
<dbReference type="Proteomes" id="UP000009328">
    <property type="component" value="Unassembled WGS sequence"/>
</dbReference>
<dbReference type="InParanoid" id="K0KBD2"/>
<evidence type="ECO:0000313" key="2">
    <source>
        <dbReference type="EMBL" id="CCH42315.1"/>
    </source>
</evidence>
<dbReference type="GO" id="GO:0032543">
    <property type="term" value="P:mitochondrial translation"/>
    <property type="evidence" value="ECO:0007669"/>
    <property type="project" value="TreeGrafter"/>
</dbReference>
<gene>
    <name evidence="2" type="ORF">BN7_1859</name>
</gene>
<dbReference type="GO" id="GO:0005763">
    <property type="term" value="C:mitochondrial small ribosomal subunit"/>
    <property type="evidence" value="ECO:0007669"/>
    <property type="project" value="TreeGrafter"/>
</dbReference>
<evidence type="ECO:0000313" key="3">
    <source>
        <dbReference type="Proteomes" id="UP000009328"/>
    </source>
</evidence>
<dbReference type="Pfam" id="PF12298">
    <property type="entry name" value="Bot1p"/>
    <property type="match status" value="1"/>
</dbReference>
<dbReference type="InterPro" id="IPR021036">
    <property type="entry name" value="Ribosomal_mS45"/>
</dbReference>
<keyword evidence="2" id="KW-0689">Ribosomal protein</keyword>
<dbReference type="GO" id="GO:0003735">
    <property type="term" value="F:structural constituent of ribosome"/>
    <property type="evidence" value="ECO:0007669"/>
    <property type="project" value="TreeGrafter"/>
</dbReference>
<dbReference type="eggNOG" id="ENOG502QVMS">
    <property type="taxonomic scope" value="Eukaryota"/>
</dbReference>
<sequence>MITSQCQNQLISGLKHTQSSSHQQIRHFSRRRIAYPFYKAPKQGRQGKYEHKTQLRFQMECFLGKPNYKGEYLDNKYFKPSQNHKPKYILPVRERGNPLIDFETGKVKDHKGNLKDDVIPPTANYHDSLHPFPHNKNCKTNFILSHQDRSYIYQKITKDNVPTQQLAVQMGIKIPRLEAVVKLKEIEERWNKKNLVTQELKNMSNTMYKMFPLFNSNQHAENLTEIPVPERTLTSRFLTVAENEPFGPIEASKIYRLPLATDLLKNLDHDESTPSPKQQHYQKQHEPKILRTKSTKRGRSVFEFKQAKVGQVGFRYGTVLRDNKKDRRVDYDESGKMIYALPESG</sequence>
<reference evidence="2 3" key="1">
    <citation type="journal article" date="2012" name="Eukaryot. Cell">
        <title>Draft genome sequence of Wickerhamomyces ciferrii NRRL Y-1031 F-60-10.</title>
        <authorList>
            <person name="Schneider J."/>
            <person name="Andrea H."/>
            <person name="Blom J."/>
            <person name="Jaenicke S."/>
            <person name="Ruckert C."/>
            <person name="Schorsch C."/>
            <person name="Szczepanowski R."/>
            <person name="Farwick M."/>
            <person name="Goesmann A."/>
            <person name="Puhler A."/>
            <person name="Schaffer S."/>
            <person name="Tauch A."/>
            <person name="Kohler T."/>
            <person name="Brinkrolf K."/>
        </authorList>
    </citation>
    <scope>NUCLEOTIDE SEQUENCE [LARGE SCALE GENOMIC DNA]</scope>
    <source>
        <strain evidence="3">ATCC 14091 / BCRC 22168 / CBS 111 / JCM 3599 / NBRC 0793 / NRRL Y-1031 F-60-10</strain>
    </source>
</reference>
<keyword evidence="3" id="KW-1185">Reference proteome</keyword>
<dbReference type="EMBL" id="CAIF01000040">
    <property type="protein sequence ID" value="CCH42315.1"/>
    <property type="molecule type" value="Genomic_DNA"/>
</dbReference>
<proteinExistence type="predicted"/>
<accession>K0KBD2</accession>
<feature type="region of interest" description="Disordered" evidence="1">
    <location>
        <begin position="267"/>
        <end position="288"/>
    </location>
</feature>
<dbReference type="PANTHER" id="PTHR28158:SF1">
    <property type="entry name" value="SMALL RIBOSOMAL SUBUNIT PROTEIN MS45"/>
    <property type="match status" value="1"/>
</dbReference>
<dbReference type="HOGENOM" id="CLU_842157_0_0_1"/>
<dbReference type="STRING" id="1206466.K0KBD2"/>
<name>K0KBD2_WICCF</name>